<sequence>MLFSSTQKNQPPSYFLVRLDINGKDSGFDLVVKLKSDNEEDHVFQYLKIIEKSIAAKYNDFYSGCVPDEAEYRDAIESFKDNICALAVKIRLSFAMASEDCWFYNAKNGL</sequence>
<accession>A0A9P8PW30</accession>
<evidence type="ECO:0000313" key="1">
    <source>
        <dbReference type="EMBL" id="KAH3679222.1"/>
    </source>
</evidence>
<gene>
    <name evidence="1" type="ORF">WICPIJ_008691</name>
</gene>
<name>A0A9P8PW30_WICPI</name>
<organism evidence="1 2">
    <name type="scientific">Wickerhamomyces pijperi</name>
    <name type="common">Yeast</name>
    <name type="synonym">Pichia pijperi</name>
    <dbReference type="NCBI Taxonomy" id="599730"/>
    <lineage>
        <taxon>Eukaryota</taxon>
        <taxon>Fungi</taxon>
        <taxon>Dikarya</taxon>
        <taxon>Ascomycota</taxon>
        <taxon>Saccharomycotina</taxon>
        <taxon>Saccharomycetes</taxon>
        <taxon>Phaffomycetales</taxon>
        <taxon>Wickerhamomycetaceae</taxon>
        <taxon>Wickerhamomyces</taxon>
    </lineage>
</organism>
<dbReference type="EMBL" id="JAEUBG010005007">
    <property type="protein sequence ID" value="KAH3679222.1"/>
    <property type="molecule type" value="Genomic_DNA"/>
</dbReference>
<comment type="caution">
    <text evidence="1">The sequence shown here is derived from an EMBL/GenBank/DDBJ whole genome shotgun (WGS) entry which is preliminary data.</text>
</comment>
<reference evidence="1" key="1">
    <citation type="journal article" date="2021" name="Open Biol.">
        <title>Shared evolutionary footprints suggest mitochondrial oxidative damage underlies multiple complex I losses in fungi.</title>
        <authorList>
            <person name="Schikora-Tamarit M.A."/>
            <person name="Marcet-Houben M."/>
            <person name="Nosek J."/>
            <person name="Gabaldon T."/>
        </authorList>
    </citation>
    <scope>NUCLEOTIDE SEQUENCE</scope>
    <source>
        <strain evidence="1">CBS2887</strain>
    </source>
</reference>
<keyword evidence="2" id="KW-1185">Reference proteome</keyword>
<protein>
    <submittedName>
        <fullName evidence="1">Uncharacterized protein</fullName>
    </submittedName>
</protein>
<evidence type="ECO:0000313" key="2">
    <source>
        <dbReference type="Proteomes" id="UP000774326"/>
    </source>
</evidence>
<dbReference type="AlphaFoldDB" id="A0A9P8PW30"/>
<dbReference type="Proteomes" id="UP000774326">
    <property type="component" value="Unassembled WGS sequence"/>
</dbReference>
<proteinExistence type="predicted"/>
<reference evidence="1" key="2">
    <citation type="submission" date="2021-01" db="EMBL/GenBank/DDBJ databases">
        <authorList>
            <person name="Schikora-Tamarit M.A."/>
        </authorList>
    </citation>
    <scope>NUCLEOTIDE SEQUENCE</scope>
    <source>
        <strain evidence="1">CBS2887</strain>
    </source>
</reference>